<protein>
    <submittedName>
        <fullName evidence="1">14418_t:CDS:1</fullName>
    </submittedName>
</protein>
<evidence type="ECO:0000313" key="2">
    <source>
        <dbReference type="Proteomes" id="UP000789375"/>
    </source>
</evidence>
<feature type="non-terminal residue" evidence="1">
    <location>
        <position position="1"/>
    </location>
</feature>
<dbReference type="EMBL" id="CAJVPP010004947">
    <property type="protein sequence ID" value="CAG8657669.1"/>
    <property type="molecule type" value="Genomic_DNA"/>
</dbReference>
<accession>A0A9N9H6S2</accession>
<reference evidence="1" key="1">
    <citation type="submission" date="2021-06" db="EMBL/GenBank/DDBJ databases">
        <authorList>
            <person name="Kallberg Y."/>
            <person name="Tangrot J."/>
            <person name="Rosling A."/>
        </authorList>
    </citation>
    <scope>NUCLEOTIDE SEQUENCE</scope>
    <source>
        <strain evidence="1">87-6 pot B 2015</strain>
    </source>
</reference>
<dbReference type="Proteomes" id="UP000789375">
    <property type="component" value="Unassembled WGS sequence"/>
</dbReference>
<evidence type="ECO:0000313" key="1">
    <source>
        <dbReference type="EMBL" id="CAG8657669.1"/>
    </source>
</evidence>
<dbReference type="AlphaFoldDB" id="A0A9N9H6S2"/>
<name>A0A9N9H6S2_FUNMO</name>
<keyword evidence="2" id="KW-1185">Reference proteome</keyword>
<sequence length="85" mass="9427">NFGTTDIMKLVEPTAISAVAKALSIIMALPFAHTLINHSDNFVADLTIWCTDPNVILIARSYRWLLVAYKSSFAISIGYLNLQLE</sequence>
<gene>
    <name evidence="1" type="ORF">FMOSSE_LOCUS11787</name>
</gene>
<comment type="caution">
    <text evidence="1">The sequence shown here is derived from an EMBL/GenBank/DDBJ whole genome shotgun (WGS) entry which is preliminary data.</text>
</comment>
<proteinExistence type="predicted"/>
<organism evidence="1 2">
    <name type="scientific">Funneliformis mosseae</name>
    <name type="common">Endomycorrhizal fungus</name>
    <name type="synonym">Glomus mosseae</name>
    <dbReference type="NCBI Taxonomy" id="27381"/>
    <lineage>
        <taxon>Eukaryota</taxon>
        <taxon>Fungi</taxon>
        <taxon>Fungi incertae sedis</taxon>
        <taxon>Mucoromycota</taxon>
        <taxon>Glomeromycotina</taxon>
        <taxon>Glomeromycetes</taxon>
        <taxon>Glomerales</taxon>
        <taxon>Glomeraceae</taxon>
        <taxon>Funneliformis</taxon>
    </lineage>
</organism>